<reference evidence="9 10" key="1">
    <citation type="submission" date="2019-10" db="EMBL/GenBank/DDBJ databases">
        <title>New genus of Silvanigrellaceae.</title>
        <authorList>
            <person name="Pitt A."/>
            <person name="Hahn M.W."/>
        </authorList>
    </citation>
    <scope>NUCLEOTIDE SEQUENCE [LARGE SCALE GENOMIC DNA]</scope>
    <source>
        <strain evidence="9 10">33A1-SZDP</strain>
    </source>
</reference>
<dbReference type="InterPro" id="IPR038414">
    <property type="entry name" value="CcoP_N_sf"/>
</dbReference>
<feature type="transmembrane region" description="Helical" evidence="7">
    <location>
        <begin position="33"/>
        <end position="53"/>
    </location>
</feature>
<dbReference type="AlphaFoldDB" id="A0A833JD09"/>
<keyword evidence="7" id="KW-0472">Membrane</keyword>
<keyword evidence="4" id="KW-0249">Electron transport</keyword>
<accession>A0A833JD09</accession>
<organism evidence="9 10">
    <name type="scientific">Fluviispira multicolorata</name>
    <dbReference type="NCBI Taxonomy" id="2654512"/>
    <lineage>
        <taxon>Bacteria</taxon>
        <taxon>Pseudomonadati</taxon>
        <taxon>Bdellovibrionota</taxon>
        <taxon>Oligoflexia</taxon>
        <taxon>Silvanigrellales</taxon>
        <taxon>Silvanigrellaceae</taxon>
        <taxon>Fluviispira</taxon>
    </lineage>
</organism>
<dbReference type="InterPro" id="IPR032858">
    <property type="entry name" value="CcoP_N"/>
</dbReference>
<feature type="domain" description="Cytochrome c" evidence="8">
    <location>
        <begin position="95"/>
        <end position="174"/>
    </location>
</feature>
<keyword evidence="2 6" id="KW-0349">Heme</keyword>
<keyword evidence="5 6" id="KW-0408">Iron</keyword>
<evidence type="ECO:0000256" key="4">
    <source>
        <dbReference type="ARBA" id="ARBA00022982"/>
    </source>
</evidence>
<evidence type="ECO:0000256" key="6">
    <source>
        <dbReference type="PROSITE-ProRule" id="PRU00433"/>
    </source>
</evidence>
<gene>
    <name evidence="9" type="ORF">GCL57_10550</name>
</gene>
<evidence type="ECO:0000256" key="2">
    <source>
        <dbReference type="ARBA" id="ARBA00022617"/>
    </source>
</evidence>
<dbReference type="Proteomes" id="UP000442694">
    <property type="component" value="Unassembled WGS sequence"/>
</dbReference>
<keyword evidence="7" id="KW-0812">Transmembrane</keyword>
<dbReference type="GO" id="GO:0009055">
    <property type="term" value="F:electron transfer activity"/>
    <property type="evidence" value="ECO:0007669"/>
    <property type="project" value="InterPro"/>
</dbReference>
<sequence>MTTENEDKNKKKEVKFIDHDFDGIKELDNPIPLWFHCLFYGTIILGAAYLLYYQIYKGGNTLKKDYLASMEQNSGESPKGENVPFDYKNFLQDKDKIKSGKQIYASNCGSCHGMSGQGGVGPNLTDDFWIAGDTYADVQKIIEEGEPAKGMPGWKSILGDKKIQDLVIYIASIQGTNPPGAKKAEGKAGKLH</sequence>
<dbReference type="SUPFAM" id="SSF46626">
    <property type="entry name" value="Cytochrome c"/>
    <property type="match status" value="1"/>
</dbReference>
<keyword evidence="3 6" id="KW-0479">Metal-binding</keyword>
<dbReference type="RefSeq" id="WP_152213309.1">
    <property type="nucleotide sequence ID" value="NZ_WFLN01000007.1"/>
</dbReference>
<dbReference type="Gene3D" id="6.10.280.130">
    <property type="match status" value="1"/>
</dbReference>
<dbReference type="GO" id="GO:0020037">
    <property type="term" value="F:heme binding"/>
    <property type="evidence" value="ECO:0007669"/>
    <property type="project" value="InterPro"/>
</dbReference>
<dbReference type="EMBL" id="WFLN01000007">
    <property type="protein sequence ID" value="KAB8029967.1"/>
    <property type="molecule type" value="Genomic_DNA"/>
</dbReference>
<dbReference type="Gene3D" id="1.10.760.10">
    <property type="entry name" value="Cytochrome c-like domain"/>
    <property type="match status" value="1"/>
</dbReference>
<dbReference type="Pfam" id="PF13442">
    <property type="entry name" value="Cytochrome_CBB3"/>
    <property type="match status" value="1"/>
</dbReference>
<evidence type="ECO:0000259" key="8">
    <source>
        <dbReference type="PROSITE" id="PS51007"/>
    </source>
</evidence>
<dbReference type="PROSITE" id="PS51007">
    <property type="entry name" value="CYTC"/>
    <property type="match status" value="1"/>
</dbReference>
<evidence type="ECO:0000256" key="7">
    <source>
        <dbReference type="SAM" id="Phobius"/>
    </source>
</evidence>
<evidence type="ECO:0000256" key="3">
    <source>
        <dbReference type="ARBA" id="ARBA00022723"/>
    </source>
</evidence>
<evidence type="ECO:0000256" key="1">
    <source>
        <dbReference type="ARBA" id="ARBA00022448"/>
    </source>
</evidence>
<dbReference type="InterPro" id="IPR008168">
    <property type="entry name" value="Cyt_C_IC"/>
</dbReference>
<keyword evidence="7" id="KW-1133">Transmembrane helix</keyword>
<dbReference type="Pfam" id="PF14715">
    <property type="entry name" value="FixP_N"/>
    <property type="match status" value="1"/>
</dbReference>
<dbReference type="PRINTS" id="PR00605">
    <property type="entry name" value="CYTCHROMECIC"/>
</dbReference>
<proteinExistence type="predicted"/>
<dbReference type="InterPro" id="IPR050597">
    <property type="entry name" value="Cytochrome_c_Oxidase_Subunit"/>
</dbReference>
<evidence type="ECO:0000313" key="10">
    <source>
        <dbReference type="Proteomes" id="UP000442694"/>
    </source>
</evidence>
<evidence type="ECO:0000256" key="5">
    <source>
        <dbReference type="ARBA" id="ARBA00023004"/>
    </source>
</evidence>
<dbReference type="InterPro" id="IPR009056">
    <property type="entry name" value="Cyt_c-like_dom"/>
</dbReference>
<dbReference type="GO" id="GO:0005506">
    <property type="term" value="F:iron ion binding"/>
    <property type="evidence" value="ECO:0007669"/>
    <property type="project" value="InterPro"/>
</dbReference>
<name>A0A833JD09_9BACT</name>
<dbReference type="PANTHER" id="PTHR33751">
    <property type="entry name" value="CBB3-TYPE CYTOCHROME C OXIDASE SUBUNIT FIXP"/>
    <property type="match status" value="1"/>
</dbReference>
<comment type="caution">
    <text evidence="9">The sequence shown here is derived from an EMBL/GenBank/DDBJ whole genome shotgun (WGS) entry which is preliminary data.</text>
</comment>
<dbReference type="InterPro" id="IPR036909">
    <property type="entry name" value="Cyt_c-like_dom_sf"/>
</dbReference>
<protein>
    <submittedName>
        <fullName evidence="9">C-type cytochrome</fullName>
    </submittedName>
</protein>
<keyword evidence="10" id="KW-1185">Reference proteome</keyword>
<keyword evidence="1" id="KW-0813">Transport</keyword>
<evidence type="ECO:0000313" key="9">
    <source>
        <dbReference type="EMBL" id="KAB8029967.1"/>
    </source>
</evidence>
<dbReference type="PANTHER" id="PTHR33751:SF1">
    <property type="entry name" value="CBB3-TYPE CYTOCHROME C OXIDASE SUBUNIT FIXP"/>
    <property type="match status" value="1"/>
</dbReference>